<evidence type="ECO:0008006" key="4">
    <source>
        <dbReference type="Google" id="ProtNLM"/>
    </source>
</evidence>
<dbReference type="HOGENOM" id="CLU_2367118_0_0_10"/>
<accession>I9UP94</accession>
<feature type="chain" id="PRO_5003728001" description="Periplasmic binding protein domain-containing protein" evidence="1">
    <location>
        <begin position="22"/>
        <end position="95"/>
    </location>
</feature>
<keyword evidence="1" id="KW-0732">Signal</keyword>
<evidence type="ECO:0000313" key="2">
    <source>
        <dbReference type="EMBL" id="EIY84283.1"/>
    </source>
</evidence>
<dbReference type="PROSITE" id="PS51257">
    <property type="entry name" value="PROKAR_LIPOPROTEIN"/>
    <property type="match status" value="1"/>
</dbReference>
<dbReference type="SUPFAM" id="SSF53822">
    <property type="entry name" value="Periplasmic binding protein-like I"/>
    <property type="match status" value="1"/>
</dbReference>
<protein>
    <recommendedName>
        <fullName evidence="4">Periplasmic binding protein domain-containing protein</fullName>
    </recommendedName>
</protein>
<dbReference type="Gene3D" id="3.40.50.2300">
    <property type="match status" value="1"/>
</dbReference>
<dbReference type="AlphaFoldDB" id="I9UP94"/>
<comment type="caution">
    <text evidence="2">The sequence shown here is derived from an EMBL/GenBank/DDBJ whole genome shotgun (WGS) entry which is preliminary data.</text>
</comment>
<evidence type="ECO:0000313" key="3">
    <source>
        <dbReference type="Proteomes" id="UP000003566"/>
    </source>
</evidence>
<organism evidence="2 3">
    <name type="scientific">Bacteroides xylanisolvens CL03T12C04</name>
    <dbReference type="NCBI Taxonomy" id="997892"/>
    <lineage>
        <taxon>Bacteria</taxon>
        <taxon>Pseudomonadati</taxon>
        <taxon>Bacteroidota</taxon>
        <taxon>Bacteroidia</taxon>
        <taxon>Bacteroidales</taxon>
        <taxon>Bacteroidaceae</taxon>
        <taxon>Bacteroides</taxon>
    </lineage>
</organism>
<reference evidence="2 3" key="1">
    <citation type="submission" date="2012-02" db="EMBL/GenBank/DDBJ databases">
        <title>The Genome Sequence of Bacteroides xylanisolvens CL03T12C04.</title>
        <authorList>
            <consortium name="The Broad Institute Genome Sequencing Platform"/>
            <person name="Earl A."/>
            <person name="Ward D."/>
            <person name="Feldgarden M."/>
            <person name="Gevers D."/>
            <person name="Zitomersky N.L."/>
            <person name="Coyne M.J."/>
            <person name="Comstock L.E."/>
            <person name="Young S.K."/>
            <person name="Zeng Q."/>
            <person name="Gargeya S."/>
            <person name="Fitzgerald M."/>
            <person name="Haas B."/>
            <person name="Abouelleil A."/>
            <person name="Alvarado L."/>
            <person name="Arachchi H.M."/>
            <person name="Berlin A."/>
            <person name="Chapman S.B."/>
            <person name="Gearin G."/>
            <person name="Goldberg J."/>
            <person name="Griggs A."/>
            <person name="Gujja S."/>
            <person name="Hansen M."/>
            <person name="Heiman D."/>
            <person name="Howarth C."/>
            <person name="Larimer J."/>
            <person name="Lui A."/>
            <person name="MacDonald P.J.P."/>
            <person name="McCowen C."/>
            <person name="Montmayeur A."/>
            <person name="Murphy C."/>
            <person name="Neiman D."/>
            <person name="Pearson M."/>
            <person name="Priest M."/>
            <person name="Roberts A."/>
            <person name="Saif S."/>
            <person name="Shea T."/>
            <person name="Sisk P."/>
            <person name="Stolte C."/>
            <person name="Sykes S."/>
            <person name="Wortman J."/>
            <person name="Nusbaum C."/>
            <person name="Birren B."/>
        </authorList>
    </citation>
    <scope>NUCLEOTIDE SEQUENCE [LARGE SCALE GENOMIC DNA]</scope>
    <source>
        <strain evidence="2 3">CL03T12C04</strain>
    </source>
</reference>
<feature type="signal peptide" evidence="1">
    <location>
        <begin position="1"/>
        <end position="21"/>
    </location>
</feature>
<sequence>MMGYTKWIAVLLCLLGMTACRQDTHRFRIGVAQCSDDSWRHKMNDEILREAMFYDGVSVEIRSAADDNRKQAEDVHYFIDEGVDLLIISANEAAP</sequence>
<gene>
    <name evidence="2" type="ORF">HMPREF1074_04238</name>
</gene>
<dbReference type="InterPro" id="IPR028082">
    <property type="entry name" value="Peripla_BP_I"/>
</dbReference>
<name>I9UP94_9BACE</name>
<dbReference type="PATRIC" id="fig|997892.3.peg.4342"/>
<proteinExistence type="predicted"/>
<dbReference type="Proteomes" id="UP000003566">
    <property type="component" value="Unassembled WGS sequence"/>
</dbReference>
<evidence type="ECO:0000256" key="1">
    <source>
        <dbReference type="SAM" id="SignalP"/>
    </source>
</evidence>
<dbReference type="EMBL" id="AGXE01000029">
    <property type="protein sequence ID" value="EIY84283.1"/>
    <property type="molecule type" value="Genomic_DNA"/>
</dbReference>